<feature type="transmembrane region" description="Helical" evidence="7">
    <location>
        <begin position="212"/>
        <end position="234"/>
    </location>
</feature>
<dbReference type="PANTHER" id="PTHR30106:SF2">
    <property type="entry name" value="UPF0324 INNER MEMBRANE PROTEIN YEIH"/>
    <property type="match status" value="1"/>
</dbReference>
<sequence>MKMLNLSFFGGIGITLIIALIAKFLSGFPFLSIMGQLVIAILLGIVWSAIFGTPQKFQSGIRFSNAKLLRAGIILLGMRLNLIDIYNAGLNVFFIALIDLIFAILVVYWISLLLGVDQKLSVLTATGTGICGAAAIAAISPQIKAKPNETAVATAIIAILGTLFTFAYTFLHPLVNLSSTGYGIFTGGTLHEIAHVIAAADVDGENAVDTAIIVKLTRVLLLIPVAIVIGYLFQRKENVATGNKKISLSIVPWFIFGFLIMSGVNTLGIFSETLTNIMVDLAYLLIAMAMAGLGLNVNIKSLGKGSIKAFVACLIGSLLLAGLGYALVYLFNMN</sequence>
<dbReference type="Pfam" id="PF03601">
    <property type="entry name" value="Cons_hypoth698"/>
    <property type="match status" value="1"/>
</dbReference>
<comment type="caution">
    <text evidence="8">The sequence shown here is derived from an EMBL/GenBank/DDBJ whole genome shotgun (WGS) entry which is preliminary data.</text>
</comment>
<keyword evidence="5 7" id="KW-1133">Transmembrane helix</keyword>
<name>A0ABX0A5D4_9BACI</name>
<feature type="transmembrane region" description="Helical" evidence="7">
    <location>
        <begin position="309"/>
        <end position="331"/>
    </location>
</feature>
<proteinExistence type="inferred from homology"/>
<dbReference type="EMBL" id="JAACYS010000071">
    <property type="protein sequence ID" value="NCU18661.1"/>
    <property type="molecule type" value="Genomic_DNA"/>
</dbReference>
<protein>
    <submittedName>
        <fullName evidence="8">YeiH family putative sulfate export transporter</fullName>
    </submittedName>
</protein>
<evidence type="ECO:0000313" key="9">
    <source>
        <dbReference type="Proteomes" id="UP000743899"/>
    </source>
</evidence>
<keyword evidence="6 7" id="KW-0472">Membrane</keyword>
<feature type="transmembrane region" description="Helical" evidence="7">
    <location>
        <begin position="88"/>
        <end position="110"/>
    </location>
</feature>
<feature type="transmembrane region" description="Helical" evidence="7">
    <location>
        <begin position="122"/>
        <end position="139"/>
    </location>
</feature>
<evidence type="ECO:0000256" key="7">
    <source>
        <dbReference type="SAM" id="Phobius"/>
    </source>
</evidence>
<accession>A0ABX0A5D4</accession>
<gene>
    <name evidence="8" type="ORF">GW534_13200</name>
</gene>
<organism evidence="8 9">
    <name type="scientific">Pallidibacillus pasinlerensis</name>
    <dbReference type="NCBI Taxonomy" id="2703818"/>
    <lineage>
        <taxon>Bacteria</taxon>
        <taxon>Bacillati</taxon>
        <taxon>Bacillota</taxon>
        <taxon>Bacilli</taxon>
        <taxon>Bacillales</taxon>
        <taxon>Bacillaceae</taxon>
        <taxon>Pallidibacillus</taxon>
    </lineage>
</organism>
<keyword evidence="9" id="KW-1185">Reference proteome</keyword>
<dbReference type="Proteomes" id="UP000743899">
    <property type="component" value="Unassembled WGS sequence"/>
</dbReference>
<feature type="transmembrane region" description="Helical" evidence="7">
    <location>
        <begin position="7"/>
        <end position="25"/>
    </location>
</feature>
<comment type="subcellular location">
    <subcellularLocation>
        <location evidence="1">Cell membrane</location>
        <topology evidence="1">Multi-pass membrane protein</topology>
    </subcellularLocation>
</comment>
<comment type="similarity">
    <text evidence="2">Belongs to the UPF0324 family.</text>
</comment>
<feature type="transmembrane region" description="Helical" evidence="7">
    <location>
        <begin position="31"/>
        <end position="52"/>
    </location>
</feature>
<evidence type="ECO:0000256" key="5">
    <source>
        <dbReference type="ARBA" id="ARBA00022989"/>
    </source>
</evidence>
<dbReference type="RefSeq" id="WP_161921491.1">
    <property type="nucleotide sequence ID" value="NZ_JAACYS010000071.1"/>
</dbReference>
<reference evidence="8 9" key="1">
    <citation type="submission" date="2020-01" db="EMBL/GenBank/DDBJ databases">
        <title>A novel Bacillus sp. from Pasinler.</title>
        <authorList>
            <person name="Adiguzel A."/>
            <person name="Ay H."/>
            <person name="Baltaci M.O."/>
        </authorList>
    </citation>
    <scope>NUCLEOTIDE SEQUENCE [LARGE SCALE GENOMIC DNA]</scope>
    <source>
        <strain evidence="8 9">P1</strain>
    </source>
</reference>
<evidence type="ECO:0000256" key="3">
    <source>
        <dbReference type="ARBA" id="ARBA00022475"/>
    </source>
</evidence>
<feature type="transmembrane region" description="Helical" evidence="7">
    <location>
        <begin position="151"/>
        <end position="171"/>
    </location>
</feature>
<evidence type="ECO:0000256" key="1">
    <source>
        <dbReference type="ARBA" id="ARBA00004651"/>
    </source>
</evidence>
<feature type="transmembrane region" description="Helical" evidence="7">
    <location>
        <begin position="246"/>
        <end position="271"/>
    </location>
</feature>
<keyword evidence="3" id="KW-1003">Cell membrane</keyword>
<evidence type="ECO:0000256" key="6">
    <source>
        <dbReference type="ARBA" id="ARBA00023136"/>
    </source>
</evidence>
<evidence type="ECO:0000256" key="2">
    <source>
        <dbReference type="ARBA" id="ARBA00007977"/>
    </source>
</evidence>
<dbReference type="PANTHER" id="PTHR30106">
    <property type="entry name" value="INNER MEMBRANE PROTEIN YEIH-RELATED"/>
    <property type="match status" value="1"/>
</dbReference>
<dbReference type="InterPro" id="IPR018383">
    <property type="entry name" value="UPF0324_pro"/>
</dbReference>
<evidence type="ECO:0000256" key="4">
    <source>
        <dbReference type="ARBA" id="ARBA00022692"/>
    </source>
</evidence>
<keyword evidence="4 7" id="KW-0812">Transmembrane</keyword>
<feature type="transmembrane region" description="Helical" evidence="7">
    <location>
        <begin position="277"/>
        <end position="297"/>
    </location>
</feature>
<evidence type="ECO:0000313" key="8">
    <source>
        <dbReference type="EMBL" id="NCU18661.1"/>
    </source>
</evidence>